<dbReference type="EMBL" id="CABPSB010000025">
    <property type="protein sequence ID" value="VVE51744.1"/>
    <property type="molecule type" value="Genomic_DNA"/>
</dbReference>
<evidence type="ECO:0000259" key="1">
    <source>
        <dbReference type="Pfam" id="PF13468"/>
    </source>
</evidence>
<accession>A0A5E4YS84</accession>
<feature type="domain" description="Glyoxalase-like" evidence="1">
    <location>
        <begin position="7"/>
        <end position="198"/>
    </location>
</feature>
<dbReference type="Proteomes" id="UP000406256">
    <property type="component" value="Unassembled WGS sequence"/>
</dbReference>
<dbReference type="SUPFAM" id="SSF54593">
    <property type="entry name" value="Glyoxalase/Bleomycin resistance protein/Dihydroxybiphenyl dioxygenase"/>
    <property type="match status" value="1"/>
</dbReference>
<keyword evidence="3" id="KW-1185">Reference proteome</keyword>
<evidence type="ECO:0000313" key="3">
    <source>
        <dbReference type="Proteomes" id="UP000406256"/>
    </source>
</evidence>
<evidence type="ECO:0000313" key="2">
    <source>
        <dbReference type="EMBL" id="VVE51744.1"/>
    </source>
</evidence>
<dbReference type="OrthoDB" id="9812467at2"/>
<dbReference type="InterPro" id="IPR025870">
    <property type="entry name" value="Glyoxalase-like_dom"/>
</dbReference>
<reference evidence="2 3" key="1">
    <citation type="submission" date="2019-08" db="EMBL/GenBank/DDBJ databases">
        <authorList>
            <person name="Peeters C."/>
        </authorList>
    </citation>
    <scope>NUCLEOTIDE SEQUENCE [LARGE SCALE GENOMIC DNA]</scope>
    <source>
        <strain evidence="2 3">LMG 31108</strain>
    </source>
</reference>
<organism evidence="2 3">
    <name type="scientific">Pandoraea anhela</name>
    <dbReference type="NCBI Taxonomy" id="2508295"/>
    <lineage>
        <taxon>Bacteria</taxon>
        <taxon>Pseudomonadati</taxon>
        <taxon>Pseudomonadota</taxon>
        <taxon>Betaproteobacteria</taxon>
        <taxon>Burkholderiales</taxon>
        <taxon>Burkholderiaceae</taxon>
        <taxon>Pandoraea</taxon>
    </lineage>
</organism>
<sequence length="294" mass="32046">MTVDLGLDHVGLAVRNLGDSSVAYLRLGFQLTAKSMHAGSLEPGGPVVPWGSGNQCAMFQRGYFEILGLVDPSLPSNVKAMLAKYEGLHIVALDTADVNEAYREYVKRGVHVSAPIRLERDAAFGAQGEHVRCARFANVYPDIHAFPDARFIVIEHKTRDVLWQPHYLSHPNGALGLSRVYLVSDRPDERSNQLATLLGPAQSCCGAFRFALRSGELWVCGSQAMRSMVPRACADAFERVGAACIDVDSLERLEAYLGDVGITYELASQIGTEKRSVWVGPLEGTVSPIQFVQA</sequence>
<dbReference type="RefSeq" id="WP_150671207.1">
    <property type="nucleotide sequence ID" value="NZ_CABPSB010000025.1"/>
</dbReference>
<proteinExistence type="predicted"/>
<dbReference type="Gene3D" id="3.10.180.10">
    <property type="entry name" value="2,3-Dihydroxybiphenyl 1,2-Dioxygenase, domain 1"/>
    <property type="match status" value="1"/>
</dbReference>
<gene>
    <name evidence="2" type="ORF">PAN31108_04745</name>
</gene>
<protein>
    <recommendedName>
        <fullName evidence="1">Glyoxalase-like domain-containing protein</fullName>
    </recommendedName>
</protein>
<dbReference type="AlphaFoldDB" id="A0A5E4YS84"/>
<name>A0A5E4YS84_9BURK</name>
<dbReference type="InterPro" id="IPR029068">
    <property type="entry name" value="Glyas_Bleomycin-R_OHBP_Dase"/>
</dbReference>
<dbReference type="Pfam" id="PF13468">
    <property type="entry name" value="Glyoxalase_3"/>
    <property type="match status" value="1"/>
</dbReference>